<dbReference type="GO" id="GO:0045901">
    <property type="term" value="P:positive regulation of translational elongation"/>
    <property type="evidence" value="ECO:0007669"/>
    <property type="project" value="InterPro"/>
</dbReference>
<dbReference type="GO" id="GO:0003723">
    <property type="term" value="F:RNA binding"/>
    <property type="evidence" value="ECO:0007669"/>
    <property type="project" value="InterPro"/>
</dbReference>
<evidence type="ECO:0000313" key="3">
    <source>
        <dbReference type="Proteomes" id="UP001139887"/>
    </source>
</evidence>
<keyword evidence="3" id="KW-1185">Reference proteome</keyword>
<accession>A0A9W8LX48</accession>
<dbReference type="GO" id="GO:0045905">
    <property type="term" value="P:positive regulation of translational termination"/>
    <property type="evidence" value="ECO:0007669"/>
    <property type="project" value="InterPro"/>
</dbReference>
<dbReference type="GO" id="GO:0003746">
    <property type="term" value="F:translation elongation factor activity"/>
    <property type="evidence" value="ECO:0007669"/>
    <property type="project" value="InterPro"/>
</dbReference>
<feature type="domain" description="Translation initiation factor 5A C-terminal" evidence="1">
    <location>
        <begin position="1"/>
        <end position="43"/>
    </location>
</feature>
<dbReference type="Pfam" id="PF01287">
    <property type="entry name" value="eIF-5a"/>
    <property type="match status" value="1"/>
</dbReference>
<dbReference type="OrthoDB" id="9975114at2759"/>
<dbReference type="Gene3D" id="2.40.50.140">
    <property type="entry name" value="Nucleic acid-binding proteins"/>
    <property type="match status" value="1"/>
</dbReference>
<dbReference type="EMBL" id="JANBUW010000220">
    <property type="protein sequence ID" value="KAJ2848054.1"/>
    <property type="molecule type" value="Genomic_DNA"/>
</dbReference>
<protein>
    <submittedName>
        <fullName evidence="2">Translation initiation factor eIF5A</fullName>
    </submittedName>
</protein>
<proteinExistence type="predicted"/>
<dbReference type="InterPro" id="IPR020189">
    <property type="entry name" value="IF5A_C"/>
</dbReference>
<dbReference type="InterPro" id="IPR012340">
    <property type="entry name" value="NA-bd_OB-fold"/>
</dbReference>
<sequence length="50" mass="5473">DDVKLEKIGTVDPEVLEADFEEGKELIVTVVSAMGEEHALSYKEAPKGQQ</sequence>
<dbReference type="AlphaFoldDB" id="A0A9W8LX48"/>
<comment type="caution">
    <text evidence="2">The sequence shown here is derived from an EMBL/GenBank/DDBJ whole genome shotgun (WGS) entry which is preliminary data.</text>
</comment>
<name>A0A9W8LX48_9FUNG</name>
<dbReference type="Proteomes" id="UP001139887">
    <property type="component" value="Unassembled WGS sequence"/>
</dbReference>
<keyword evidence="2" id="KW-0396">Initiation factor</keyword>
<reference evidence="2" key="1">
    <citation type="submission" date="2022-07" db="EMBL/GenBank/DDBJ databases">
        <title>Phylogenomic reconstructions and comparative analyses of Kickxellomycotina fungi.</title>
        <authorList>
            <person name="Reynolds N.K."/>
            <person name="Stajich J.E."/>
            <person name="Barry K."/>
            <person name="Grigoriev I.V."/>
            <person name="Crous P."/>
            <person name="Smith M.E."/>
        </authorList>
    </citation>
    <scope>NUCLEOTIDE SEQUENCE</scope>
    <source>
        <strain evidence="2">NRRL 1566</strain>
    </source>
</reference>
<organism evidence="2 3">
    <name type="scientific">Coemansia brasiliensis</name>
    <dbReference type="NCBI Taxonomy" id="2650707"/>
    <lineage>
        <taxon>Eukaryota</taxon>
        <taxon>Fungi</taxon>
        <taxon>Fungi incertae sedis</taxon>
        <taxon>Zoopagomycota</taxon>
        <taxon>Kickxellomycotina</taxon>
        <taxon>Kickxellomycetes</taxon>
        <taxon>Kickxellales</taxon>
        <taxon>Kickxellaceae</taxon>
        <taxon>Coemansia</taxon>
    </lineage>
</organism>
<gene>
    <name evidence="2" type="primary">ANB1</name>
    <name evidence="2" type="ORF">IWW36_003520</name>
</gene>
<dbReference type="GO" id="GO:0003743">
    <property type="term" value="F:translation initiation factor activity"/>
    <property type="evidence" value="ECO:0007669"/>
    <property type="project" value="UniProtKB-KW"/>
</dbReference>
<dbReference type="SUPFAM" id="SSF50249">
    <property type="entry name" value="Nucleic acid-binding proteins"/>
    <property type="match status" value="1"/>
</dbReference>
<feature type="non-terminal residue" evidence="2">
    <location>
        <position position="1"/>
    </location>
</feature>
<dbReference type="GO" id="GO:0043022">
    <property type="term" value="F:ribosome binding"/>
    <property type="evidence" value="ECO:0007669"/>
    <property type="project" value="InterPro"/>
</dbReference>
<keyword evidence="2" id="KW-0648">Protein biosynthesis</keyword>
<evidence type="ECO:0000259" key="1">
    <source>
        <dbReference type="Pfam" id="PF01287"/>
    </source>
</evidence>
<evidence type="ECO:0000313" key="2">
    <source>
        <dbReference type="EMBL" id="KAJ2848054.1"/>
    </source>
</evidence>